<evidence type="ECO:0000313" key="3">
    <source>
        <dbReference type="Proteomes" id="UP001418444"/>
    </source>
</evidence>
<dbReference type="Proteomes" id="UP001418444">
    <property type="component" value="Unassembled WGS sequence"/>
</dbReference>
<sequence>MLAGLLACLILVTGCTLNAGTGFADEFGGYLDTRADVDSHRVQGNNDLPGTGSADSRVQLRAGLTDPELAAAISEIATHRADQQIAHHNLTVAFPAENGSGGEAVVSVFLRLGDGALGDTSPAALETRIGQVREFAAADPALVELSATVSDLHASTTGDPFVTAGALTDYLRTEPPGVQRATARSGAPGSLGVVSFDVGDPIDALRPMVAILGVLPAGTVPRRWRASSQRPFTAPQFELDLPRGTDPAVLEAARQQAAALGVPLRALIAK</sequence>
<feature type="signal peptide" evidence="1">
    <location>
        <begin position="1"/>
        <end position="24"/>
    </location>
</feature>
<keyword evidence="3" id="KW-1185">Reference proteome</keyword>
<evidence type="ECO:0000256" key="1">
    <source>
        <dbReference type="SAM" id="SignalP"/>
    </source>
</evidence>
<keyword evidence="1" id="KW-0732">Signal</keyword>
<dbReference type="EMBL" id="BAAAZW010000014">
    <property type="protein sequence ID" value="GAA3970874.1"/>
    <property type="molecule type" value="Genomic_DNA"/>
</dbReference>
<comment type="caution">
    <text evidence="2">The sequence shown here is derived from an EMBL/GenBank/DDBJ whole genome shotgun (WGS) entry which is preliminary data.</text>
</comment>
<name>A0ABP7PTN9_9ACTN</name>
<gene>
    <name evidence="2" type="ORF">GCM10022231_35430</name>
</gene>
<organism evidence="2 3">
    <name type="scientific">Gordonia caeni</name>
    <dbReference type="NCBI Taxonomy" id="1007097"/>
    <lineage>
        <taxon>Bacteria</taxon>
        <taxon>Bacillati</taxon>
        <taxon>Actinomycetota</taxon>
        <taxon>Actinomycetes</taxon>
        <taxon>Mycobacteriales</taxon>
        <taxon>Gordoniaceae</taxon>
        <taxon>Gordonia</taxon>
    </lineage>
</organism>
<proteinExistence type="predicted"/>
<protein>
    <submittedName>
        <fullName evidence="2">Uncharacterized protein</fullName>
    </submittedName>
</protein>
<evidence type="ECO:0000313" key="2">
    <source>
        <dbReference type="EMBL" id="GAA3970874.1"/>
    </source>
</evidence>
<feature type="chain" id="PRO_5045707197" evidence="1">
    <location>
        <begin position="25"/>
        <end position="270"/>
    </location>
</feature>
<reference evidence="3" key="1">
    <citation type="journal article" date="2019" name="Int. J. Syst. Evol. Microbiol.">
        <title>The Global Catalogue of Microorganisms (GCM) 10K type strain sequencing project: providing services to taxonomists for standard genome sequencing and annotation.</title>
        <authorList>
            <consortium name="The Broad Institute Genomics Platform"/>
            <consortium name="The Broad Institute Genome Sequencing Center for Infectious Disease"/>
            <person name="Wu L."/>
            <person name="Ma J."/>
        </authorList>
    </citation>
    <scope>NUCLEOTIDE SEQUENCE [LARGE SCALE GENOMIC DNA]</scope>
    <source>
        <strain evidence="3">JCM 16923</strain>
    </source>
</reference>
<accession>A0ABP7PTN9</accession>